<evidence type="ECO:0000313" key="2">
    <source>
        <dbReference type="Proteomes" id="UP000236333"/>
    </source>
</evidence>
<reference evidence="1 2" key="1">
    <citation type="journal article" date="2017" name="Mol. Biol. Evol.">
        <title>The 4-celled Tetrabaena socialis nuclear genome reveals the essential components for genetic control of cell number at the origin of multicellularity in the volvocine lineage.</title>
        <authorList>
            <person name="Featherston J."/>
            <person name="Arakaki Y."/>
            <person name="Hanschen E.R."/>
            <person name="Ferris P.J."/>
            <person name="Michod R.E."/>
            <person name="Olson B.J.S.C."/>
            <person name="Nozaki H."/>
            <person name="Durand P.M."/>
        </authorList>
    </citation>
    <scope>NUCLEOTIDE SEQUENCE [LARGE SCALE GENOMIC DNA]</scope>
    <source>
        <strain evidence="1 2">NIES-571</strain>
    </source>
</reference>
<dbReference type="AlphaFoldDB" id="A0A2J8A9M6"/>
<proteinExistence type="predicted"/>
<dbReference type="OrthoDB" id="561575at2759"/>
<protein>
    <submittedName>
        <fullName evidence="1">Uncharacterized protein</fullName>
    </submittedName>
</protein>
<organism evidence="1 2">
    <name type="scientific">Tetrabaena socialis</name>
    <dbReference type="NCBI Taxonomy" id="47790"/>
    <lineage>
        <taxon>Eukaryota</taxon>
        <taxon>Viridiplantae</taxon>
        <taxon>Chlorophyta</taxon>
        <taxon>core chlorophytes</taxon>
        <taxon>Chlorophyceae</taxon>
        <taxon>CS clade</taxon>
        <taxon>Chlamydomonadales</taxon>
        <taxon>Tetrabaenaceae</taxon>
        <taxon>Tetrabaena</taxon>
    </lineage>
</organism>
<gene>
    <name evidence="1" type="ORF">TSOC_004149</name>
</gene>
<accession>A0A2J8A9M6</accession>
<dbReference type="EMBL" id="PGGS01000098">
    <property type="protein sequence ID" value="PNH09237.1"/>
    <property type="molecule type" value="Genomic_DNA"/>
</dbReference>
<comment type="caution">
    <text evidence="1">The sequence shown here is derived from an EMBL/GenBank/DDBJ whole genome shotgun (WGS) entry which is preliminary data.</text>
</comment>
<keyword evidence="2" id="KW-1185">Reference proteome</keyword>
<sequence>MTPSAGVPGSVPVSSTTFLGAPLPASPLPSWADALAGGWLPCLERLLRRDGEDLAGPEARFAVDSLAFCLPDVEQSTLAWWHLAVLLACGEPRQAAALVATLGKLLRAADLPALTMEDDRIAAIAVLWALMGGIEEWEAADGAAALMALALMAPCATCEWLPSLARFGGAGE</sequence>
<name>A0A2J8A9M6_9CHLO</name>
<evidence type="ECO:0000313" key="1">
    <source>
        <dbReference type="EMBL" id="PNH09237.1"/>
    </source>
</evidence>
<dbReference type="Proteomes" id="UP000236333">
    <property type="component" value="Unassembled WGS sequence"/>
</dbReference>